<evidence type="ECO:0000313" key="2">
    <source>
        <dbReference type="EMBL" id="TWJ06452.1"/>
    </source>
</evidence>
<protein>
    <submittedName>
        <fullName evidence="2">Uncharacterized protein DUF397</fullName>
    </submittedName>
</protein>
<proteinExistence type="predicted"/>
<organism evidence="2 3">
    <name type="scientific">Stackebrandtia albiflava</name>
    <dbReference type="NCBI Taxonomy" id="406432"/>
    <lineage>
        <taxon>Bacteria</taxon>
        <taxon>Bacillati</taxon>
        <taxon>Actinomycetota</taxon>
        <taxon>Actinomycetes</taxon>
        <taxon>Glycomycetales</taxon>
        <taxon>Glycomycetaceae</taxon>
        <taxon>Stackebrandtia</taxon>
    </lineage>
</organism>
<sequence length="67" mass="7206">MIPGFPATARMTWRKSSRSGDNAGNCVEVSALNDHIAVRDSKNPALGLLYCSRADWRGLTTALRAAS</sequence>
<keyword evidence="3" id="KW-1185">Reference proteome</keyword>
<dbReference type="EMBL" id="VLLL01000012">
    <property type="protein sequence ID" value="TWJ06452.1"/>
    <property type="molecule type" value="Genomic_DNA"/>
</dbReference>
<name>A0A562ULG6_9ACTN</name>
<dbReference type="OrthoDB" id="4301277at2"/>
<accession>A0A562ULG6</accession>
<evidence type="ECO:0000313" key="3">
    <source>
        <dbReference type="Proteomes" id="UP000321617"/>
    </source>
</evidence>
<reference evidence="2 3" key="1">
    <citation type="journal article" date="2013" name="Stand. Genomic Sci.">
        <title>Genomic Encyclopedia of Type Strains, Phase I: The one thousand microbial genomes (KMG-I) project.</title>
        <authorList>
            <person name="Kyrpides N.C."/>
            <person name="Woyke T."/>
            <person name="Eisen J.A."/>
            <person name="Garrity G."/>
            <person name="Lilburn T.G."/>
            <person name="Beck B.J."/>
            <person name="Whitman W.B."/>
            <person name="Hugenholtz P."/>
            <person name="Klenk H.P."/>
        </authorList>
    </citation>
    <scope>NUCLEOTIDE SEQUENCE [LARGE SCALE GENOMIC DNA]</scope>
    <source>
        <strain evidence="2 3">DSM 45044</strain>
    </source>
</reference>
<evidence type="ECO:0000259" key="1">
    <source>
        <dbReference type="Pfam" id="PF04149"/>
    </source>
</evidence>
<comment type="caution">
    <text evidence="2">The sequence shown here is derived from an EMBL/GenBank/DDBJ whole genome shotgun (WGS) entry which is preliminary data.</text>
</comment>
<dbReference type="Proteomes" id="UP000321617">
    <property type="component" value="Unassembled WGS sequence"/>
</dbReference>
<gene>
    <name evidence="2" type="ORF">LX16_5188</name>
</gene>
<dbReference type="AlphaFoldDB" id="A0A562ULG6"/>
<feature type="domain" description="DUF397" evidence="1">
    <location>
        <begin position="12"/>
        <end position="64"/>
    </location>
</feature>
<dbReference type="InterPro" id="IPR007278">
    <property type="entry name" value="DUF397"/>
</dbReference>
<dbReference type="Pfam" id="PF04149">
    <property type="entry name" value="DUF397"/>
    <property type="match status" value="1"/>
</dbReference>
<dbReference type="RefSeq" id="WP_147144531.1">
    <property type="nucleotide sequence ID" value="NZ_VLLL01000012.1"/>
</dbReference>